<evidence type="ECO:0000313" key="1">
    <source>
        <dbReference type="EMBL" id="KAK7471534.1"/>
    </source>
</evidence>
<organism evidence="1 2">
    <name type="scientific">Batillaria attramentaria</name>
    <dbReference type="NCBI Taxonomy" id="370345"/>
    <lineage>
        <taxon>Eukaryota</taxon>
        <taxon>Metazoa</taxon>
        <taxon>Spiralia</taxon>
        <taxon>Lophotrochozoa</taxon>
        <taxon>Mollusca</taxon>
        <taxon>Gastropoda</taxon>
        <taxon>Caenogastropoda</taxon>
        <taxon>Sorbeoconcha</taxon>
        <taxon>Cerithioidea</taxon>
        <taxon>Batillariidae</taxon>
        <taxon>Batillaria</taxon>
    </lineage>
</organism>
<name>A0ABD0JDP2_9CAEN</name>
<proteinExistence type="predicted"/>
<evidence type="ECO:0000313" key="2">
    <source>
        <dbReference type="Proteomes" id="UP001519460"/>
    </source>
</evidence>
<gene>
    <name evidence="1" type="ORF">BaRGS_00035814</name>
</gene>
<reference evidence="1 2" key="1">
    <citation type="journal article" date="2023" name="Sci. Data">
        <title>Genome assembly of the Korean intertidal mud-creeper Batillaria attramentaria.</title>
        <authorList>
            <person name="Patra A.K."/>
            <person name="Ho P.T."/>
            <person name="Jun S."/>
            <person name="Lee S.J."/>
            <person name="Kim Y."/>
            <person name="Won Y.J."/>
        </authorList>
    </citation>
    <scope>NUCLEOTIDE SEQUENCE [LARGE SCALE GENOMIC DNA]</scope>
    <source>
        <strain evidence="1">Wonlab-2016</strain>
    </source>
</reference>
<keyword evidence="2" id="KW-1185">Reference proteome</keyword>
<accession>A0ABD0JDP2</accession>
<dbReference type="AlphaFoldDB" id="A0ABD0JDP2"/>
<dbReference type="EMBL" id="JACVVK020000489">
    <property type="protein sequence ID" value="KAK7471534.1"/>
    <property type="molecule type" value="Genomic_DNA"/>
</dbReference>
<comment type="caution">
    <text evidence="1">The sequence shown here is derived from an EMBL/GenBank/DDBJ whole genome shotgun (WGS) entry which is preliminary data.</text>
</comment>
<dbReference type="Proteomes" id="UP001519460">
    <property type="component" value="Unassembled WGS sequence"/>
</dbReference>
<protein>
    <submittedName>
        <fullName evidence="1">Uncharacterized protein</fullName>
    </submittedName>
</protein>
<sequence length="94" mass="10127">MQSASDRPESAGSSTVLRGHLHGAIYLMQTLQCLAVFKSPSVDSKCSPGADSHWNVKAVINKQEPVTSYQPCPHSELTASCVITEPTPARYGLR</sequence>